<comment type="caution">
    <text evidence="3">The sequence shown here is derived from an EMBL/GenBank/DDBJ whole genome shotgun (WGS) entry which is preliminary data.</text>
</comment>
<reference evidence="3" key="2">
    <citation type="submission" date="2021-04" db="EMBL/GenBank/DDBJ databases">
        <authorList>
            <person name="Gilroy R."/>
        </authorList>
    </citation>
    <scope>NUCLEOTIDE SEQUENCE</scope>
    <source>
        <strain evidence="3">CHK185-1770</strain>
    </source>
</reference>
<dbReference type="Proteomes" id="UP000826793">
    <property type="component" value="Unassembled WGS sequence"/>
</dbReference>
<sequence length="120" mass="13118">MAAILVTIAALAVTVGAQAMRQERVVPTQGTPHENNSSYYTPNPSASQESSGASTQEEDGPYRIALYEGKIGVFQEGETEPYLLADVSVYLLPEEDIALLRRGISAENLTEVRRILEDYN</sequence>
<evidence type="ECO:0000313" key="3">
    <source>
        <dbReference type="EMBL" id="HJB98357.1"/>
    </source>
</evidence>
<evidence type="ECO:0000256" key="2">
    <source>
        <dbReference type="SAM" id="SignalP"/>
    </source>
</evidence>
<protein>
    <recommendedName>
        <fullName evidence="5">Bypass of forespore C C-terminal domain-containing protein</fullName>
    </recommendedName>
</protein>
<feature type="chain" id="PRO_5039105925" description="Bypass of forespore C C-terminal domain-containing protein" evidence="2">
    <location>
        <begin position="20"/>
        <end position="120"/>
    </location>
</feature>
<feature type="signal peptide" evidence="2">
    <location>
        <begin position="1"/>
        <end position="19"/>
    </location>
</feature>
<keyword evidence="2" id="KW-0732">Signal</keyword>
<gene>
    <name evidence="3" type="ORF">H9710_07240</name>
</gene>
<feature type="compositionally biased region" description="Polar residues" evidence="1">
    <location>
        <begin position="28"/>
        <end position="55"/>
    </location>
</feature>
<organism evidence="3 4">
    <name type="scientific">Candidatus Acutalibacter pullicola</name>
    <dbReference type="NCBI Taxonomy" id="2838417"/>
    <lineage>
        <taxon>Bacteria</taxon>
        <taxon>Bacillati</taxon>
        <taxon>Bacillota</taxon>
        <taxon>Clostridia</taxon>
        <taxon>Eubacteriales</taxon>
        <taxon>Acutalibacteraceae</taxon>
        <taxon>Acutalibacter</taxon>
    </lineage>
</organism>
<evidence type="ECO:0000313" key="4">
    <source>
        <dbReference type="Proteomes" id="UP000826793"/>
    </source>
</evidence>
<evidence type="ECO:0008006" key="5">
    <source>
        <dbReference type="Google" id="ProtNLM"/>
    </source>
</evidence>
<evidence type="ECO:0000256" key="1">
    <source>
        <dbReference type="SAM" id="MobiDB-lite"/>
    </source>
</evidence>
<name>A0A9D2SGD7_9FIRM</name>
<dbReference type="AlphaFoldDB" id="A0A9D2SGD7"/>
<feature type="region of interest" description="Disordered" evidence="1">
    <location>
        <begin position="22"/>
        <end position="59"/>
    </location>
</feature>
<accession>A0A9D2SGD7</accession>
<reference evidence="3" key="1">
    <citation type="journal article" date="2021" name="PeerJ">
        <title>Extensive microbial diversity within the chicken gut microbiome revealed by metagenomics and culture.</title>
        <authorList>
            <person name="Gilroy R."/>
            <person name="Ravi A."/>
            <person name="Getino M."/>
            <person name="Pursley I."/>
            <person name="Horton D.L."/>
            <person name="Alikhan N.F."/>
            <person name="Baker D."/>
            <person name="Gharbi K."/>
            <person name="Hall N."/>
            <person name="Watson M."/>
            <person name="Adriaenssens E.M."/>
            <person name="Foster-Nyarko E."/>
            <person name="Jarju S."/>
            <person name="Secka A."/>
            <person name="Antonio M."/>
            <person name="Oren A."/>
            <person name="Chaudhuri R.R."/>
            <person name="La Ragione R."/>
            <person name="Hildebrand F."/>
            <person name="Pallen M.J."/>
        </authorList>
    </citation>
    <scope>NUCLEOTIDE SEQUENCE</scope>
    <source>
        <strain evidence="3">CHK185-1770</strain>
    </source>
</reference>
<dbReference type="EMBL" id="DWXG01000055">
    <property type="protein sequence ID" value="HJB98357.1"/>
    <property type="molecule type" value="Genomic_DNA"/>
</dbReference>
<proteinExistence type="predicted"/>